<sequence length="254" mass="27847">MNLPVYFRNGLPVAELPPDASLGAGQLETMRLQGGRVPLWRLHRARLLRSGAVTPGDLEPVESTLGQFGHFPGPARVRLRFSEPGPRRSWDMAVESLDPGEGLESGVCLSLCHTRLEPSEIANPGCKLLQRPRYNRALAELPATGITCDGLLLDTAGRAIETLRCNLLVRTGAGWLTPDLSRCGVRGVMRDWLRERVPVREVDISVEMLEHAAELALCNSVRGVLPVAELDGRSLGTPGPETRKLQQLVTEELW</sequence>
<dbReference type="Pfam" id="PF01063">
    <property type="entry name" value="Aminotran_4"/>
    <property type="match status" value="1"/>
</dbReference>
<dbReference type="InterPro" id="IPR036038">
    <property type="entry name" value="Aminotransferase-like"/>
</dbReference>
<dbReference type="GO" id="GO:0005829">
    <property type="term" value="C:cytosol"/>
    <property type="evidence" value="ECO:0007669"/>
    <property type="project" value="TreeGrafter"/>
</dbReference>
<dbReference type="GO" id="GO:0008696">
    <property type="term" value="F:4-amino-4-deoxychorismate lyase activity"/>
    <property type="evidence" value="ECO:0007669"/>
    <property type="project" value="TreeGrafter"/>
</dbReference>
<evidence type="ECO:0000313" key="2">
    <source>
        <dbReference type="EMBL" id="SDK15796.1"/>
    </source>
</evidence>
<dbReference type="Gene3D" id="3.20.10.10">
    <property type="entry name" value="D-amino Acid Aminotransferase, subunit A, domain 2"/>
    <property type="match status" value="1"/>
</dbReference>
<keyword evidence="2" id="KW-0456">Lyase</keyword>
<evidence type="ECO:0000256" key="1">
    <source>
        <dbReference type="ARBA" id="ARBA00009320"/>
    </source>
</evidence>
<reference evidence="3" key="1">
    <citation type="submission" date="2016-10" db="EMBL/GenBank/DDBJ databases">
        <authorList>
            <person name="Varghese N."/>
            <person name="Submissions S."/>
        </authorList>
    </citation>
    <scope>NUCLEOTIDE SEQUENCE [LARGE SCALE GENOMIC DNA]</scope>
    <source>
        <strain evidence="3">CGMCC 1.10658</strain>
    </source>
</reference>
<dbReference type="EMBL" id="FNFH01000003">
    <property type="protein sequence ID" value="SDK15796.1"/>
    <property type="molecule type" value="Genomic_DNA"/>
</dbReference>
<dbReference type="OrthoDB" id="9805628at2"/>
<dbReference type="SUPFAM" id="SSF56752">
    <property type="entry name" value="D-aminoacid aminotransferase-like PLP-dependent enzymes"/>
    <property type="match status" value="1"/>
</dbReference>
<comment type="similarity">
    <text evidence="1">Belongs to the class-IV pyridoxal-phosphate-dependent aminotransferase family.</text>
</comment>
<dbReference type="InterPro" id="IPR050571">
    <property type="entry name" value="Class-IV_PLP-Dep_Aminotrnsfr"/>
</dbReference>
<dbReference type="PANTHER" id="PTHR42743">
    <property type="entry name" value="AMINO-ACID AMINOTRANSFERASE"/>
    <property type="match status" value="1"/>
</dbReference>
<proteinExistence type="inferred from homology"/>
<dbReference type="STRING" id="658219.SAMN05216212_1669"/>
<dbReference type="Proteomes" id="UP000199305">
    <property type="component" value="Unassembled WGS sequence"/>
</dbReference>
<dbReference type="PANTHER" id="PTHR42743:SF2">
    <property type="entry name" value="AMINODEOXYCHORISMATE LYASE"/>
    <property type="match status" value="1"/>
</dbReference>
<dbReference type="InterPro" id="IPR043132">
    <property type="entry name" value="BCAT-like_C"/>
</dbReference>
<dbReference type="AlphaFoldDB" id="A0A1G8ZL54"/>
<accession>A0A1G8ZL54</accession>
<dbReference type="InterPro" id="IPR001544">
    <property type="entry name" value="Aminotrans_IV"/>
</dbReference>
<gene>
    <name evidence="2" type="ORF">SAMN05216212_1669</name>
</gene>
<protein>
    <submittedName>
        <fullName evidence="2">Aminodeoxychorismate lyase apoprotein</fullName>
    </submittedName>
</protein>
<dbReference type="GO" id="GO:0008153">
    <property type="term" value="P:4-aminobenzoate biosynthetic process"/>
    <property type="evidence" value="ECO:0007669"/>
    <property type="project" value="TreeGrafter"/>
</dbReference>
<keyword evidence="3" id="KW-1185">Reference proteome</keyword>
<evidence type="ECO:0000313" key="3">
    <source>
        <dbReference type="Proteomes" id="UP000199305"/>
    </source>
</evidence>
<name>A0A1G8ZL54_9GAMM</name>
<organism evidence="2 3">
    <name type="scientific">Microbulbifer yueqingensis</name>
    <dbReference type="NCBI Taxonomy" id="658219"/>
    <lineage>
        <taxon>Bacteria</taxon>
        <taxon>Pseudomonadati</taxon>
        <taxon>Pseudomonadota</taxon>
        <taxon>Gammaproteobacteria</taxon>
        <taxon>Cellvibrionales</taxon>
        <taxon>Microbulbiferaceae</taxon>
        <taxon>Microbulbifer</taxon>
    </lineage>
</organism>